<evidence type="ECO:0000313" key="2">
    <source>
        <dbReference type="Proteomes" id="UP000279859"/>
    </source>
</evidence>
<protein>
    <recommendedName>
        <fullName evidence="3">AbiEi antitoxin C-terminal domain-containing protein</fullName>
    </recommendedName>
</protein>
<sequence>MSDASEVLVAHGGIAHLSTLRSHGVRPEHLRKLLDARLLVRPRQGWYALPSTAPELLQAVTVGGQVSCVSALRLWEVWCIDDHRTHVRVPSNAARLSKPRTVVAHCAAHPGVDRSSAIVGIVEALAQAFTCLSRENIIVALDSALNKGLISPHQLTEIRGLVARRYHPYFRPVDGERESGLETKCVLRLHRLNIRCRVQVRIPGVWPG</sequence>
<organism evidence="1 2">
    <name type="scientific">Cryobacterium tepidiphilum</name>
    <dbReference type="NCBI Taxonomy" id="2486026"/>
    <lineage>
        <taxon>Bacteria</taxon>
        <taxon>Bacillati</taxon>
        <taxon>Actinomycetota</taxon>
        <taxon>Actinomycetes</taxon>
        <taxon>Micrococcales</taxon>
        <taxon>Microbacteriaceae</taxon>
        <taxon>Cryobacterium</taxon>
    </lineage>
</organism>
<dbReference type="RefSeq" id="WP_123046266.1">
    <property type="nucleotide sequence ID" value="NZ_RDSR01000018.1"/>
</dbReference>
<name>A0A3M8L2S7_9MICO</name>
<comment type="caution">
    <text evidence="1">The sequence shown here is derived from an EMBL/GenBank/DDBJ whole genome shotgun (WGS) entry which is preliminary data.</text>
</comment>
<gene>
    <name evidence="1" type="ORF">EEJ31_10540</name>
</gene>
<dbReference type="OrthoDB" id="2594539at2"/>
<reference evidence="1 2" key="1">
    <citation type="submission" date="2018-11" db="EMBL/GenBank/DDBJ databases">
        <title>Cryobacterium sp. nov., isolated from rhizosphere soil of lettuce.</title>
        <authorList>
            <person name="Wang Y."/>
        </authorList>
    </citation>
    <scope>NUCLEOTIDE SEQUENCE [LARGE SCALE GENOMIC DNA]</scope>
    <source>
        <strain evidence="1 2">NEAU-85</strain>
    </source>
</reference>
<dbReference type="Proteomes" id="UP000279859">
    <property type="component" value="Unassembled WGS sequence"/>
</dbReference>
<proteinExistence type="predicted"/>
<evidence type="ECO:0008006" key="3">
    <source>
        <dbReference type="Google" id="ProtNLM"/>
    </source>
</evidence>
<keyword evidence="2" id="KW-1185">Reference proteome</keyword>
<dbReference type="EMBL" id="RDSR01000018">
    <property type="protein sequence ID" value="RNE59199.1"/>
    <property type="molecule type" value="Genomic_DNA"/>
</dbReference>
<accession>A0A3M8L2S7</accession>
<dbReference type="AlphaFoldDB" id="A0A3M8L2S7"/>
<evidence type="ECO:0000313" key="1">
    <source>
        <dbReference type="EMBL" id="RNE59199.1"/>
    </source>
</evidence>